<gene>
    <name evidence="3" type="ORF">EhV417</name>
</gene>
<evidence type="ECO:0000313" key="3">
    <source>
        <dbReference type="EMBL" id="CAI65844.1"/>
    </source>
</evidence>
<proteinExistence type="predicted"/>
<evidence type="ECO:0000256" key="1">
    <source>
        <dbReference type="SAM" id="MobiDB-lite"/>
    </source>
</evidence>
<evidence type="ECO:0000256" key="2">
    <source>
        <dbReference type="SAM" id="Phobius"/>
    </source>
</evidence>
<reference evidence="3 4" key="1">
    <citation type="journal article" date="2005" name="Science">
        <title>Complete genome sequence and lytic phase transcription profile of a Coccolithovirus.</title>
        <authorList>
            <person name="Wilson W.H."/>
            <person name="Schroeder D.C."/>
            <person name="Allen M.J."/>
            <person name="Holden M.T.G."/>
            <person name="Parkhill J."/>
            <person name="Barrell B.G."/>
            <person name="Churcher C."/>
            <person name="Hamlin N."/>
            <person name="Mungall K."/>
            <person name="Norbertczak H."/>
            <person name="Quail M.A."/>
            <person name="Price C."/>
            <person name="Rabbinowitsch E."/>
            <person name="Walker D."/>
            <person name="Craigon M."/>
            <person name="Roy D."/>
            <person name="Ghazal P."/>
        </authorList>
    </citation>
    <scope>NUCLEOTIDE SEQUENCE [LARGE SCALE GENOMIC DNA]</scope>
    <source>
        <strain evidence="4">Isolate United Kingdom/English Channel/1999</strain>
    </source>
</reference>
<sequence>MGKKRPPSESSSSGSYGSDEYSDSGVSTSMSKSASTSVSKPSTVSKAPKASKAKKAKSSAISSASTKISKGGKSTAYSTATSVKSKKSATSYAPSAPPETSSPDHSVVALSNAPPSVFEENAKEDKRTDVASTVASSALPVKDAPQISNWDRAEGGGWSIWNGIISQKISEKNSVPGYLKRAMYAAKDSYIAILVGMVVVLVTLVTLRPSFVLGANVSRYEDPPLDMMRVGVFTIVFGVISFVAIQSVAK</sequence>
<feature type="region of interest" description="Disordered" evidence="1">
    <location>
        <begin position="1"/>
        <end position="110"/>
    </location>
</feature>
<keyword evidence="2" id="KW-0812">Transmembrane</keyword>
<name>Q4A262_EHV8U</name>
<dbReference type="RefSeq" id="YP_294175.1">
    <property type="nucleotide sequence ID" value="NC_007346.1"/>
</dbReference>
<keyword evidence="2" id="KW-0472">Membrane</keyword>
<dbReference type="EMBL" id="AJ890364">
    <property type="protein sequence ID" value="CAI65844.1"/>
    <property type="molecule type" value="Genomic_DNA"/>
</dbReference>
<dbReference type="GeneID" id="3654917"/>
<dbReference type="KEGG" id="vg:3654917"/>
<accession>Q4A262</accession>
<organismHost>
    <name type="scientific">Emiliania huxleyi</name>
    <name type="common">Coccolithophore</name>
    <name type="synonym">Pontosphaera huxleyi</name>
    <dbReference type="NCBI Taxonomy" id="2903"/>
</organismHost>
<organism evidence="3 4">
    <name type="scientific">Emiliania huxleyi virus 86 (isolate United Kingdom/English Channel/1999)</name>
    <name type="common">EhV-86</name>
    <dbReference type="NCBI Taxonomy" id="654925"/>
    <lineage>
        <taxon>Viruses</taxon>
        <taxon>Varidnaviria</taxon>
        <taxon>Bamfordvirae</taxon>
        <taxon>Nucleocytoviricota</taxon>
        <taxon>Megaviricetes</taxon>
        <taxon>Algavirales</taxon>
        <taxon>Phycodnaviridae</taxon>
        <taxon>Coccolithovirus</taxon>
        <taxon>Coccolithovirus huxleyi</taxon>
        <taxon>Emiliania huxleyi virus 86</taxon>
    </lineage>
</organism>
<keyword evidence="4" id="KW-1185">Reference proteome</keyword>
<protein>
    <submittedName>
        <fullName evidence="3">Putative membrane protein</fullName>
    </submittedName>
</protein>
<evidence type="ECO:0000313" key="4">
    <source>
        <dbReference type="Proteomes" id="UP000000863"/>
    </source>
</evidence>
<keyword evidence="2" id="KW-1133">Transmembrane helix</keyword>
<dbReference type="Proteomes" id="UP000000863">
    <property type="component" value="Segment"/>
</dbReference>
<feature type="compositionally biased region" description="Low complexity" evidence="1">
    <location>
        <begin position="58"/>
        <end position="93"/>
    </location>
</feature>
<feature type="compositionally biased region" description="Low complexity" evidence="1">
    <location>
        <begin position="8"/>
        <end position="48"/>
    </location>
</feature>
<feature type="transmembrane region" description="Helical" evidence="2">
    <location>
        <begin position="189"/>
        <end position="207"/>
    </location>
</feature>
<feature type="transmembrane region" description="Helical" evidence="2">
    <location>
        <begin position="227"/>
        <end position="249"/>
    </location>
</feature>